<evidence type="ECO:0000256" key="1">
    <source>
        <dbReference type="SAM" id="MobiDB-lite"/>
    </source>
</evidence>
<reference evidence="2" key="1">
    <citation type="submission" date="2018-05" db="EMBL/GenBank/DDBJ databases">
        <authorList>
            <person name="Lanie J.A."/>
            <person name="Ng W.-L."/>
            <person name="Kazmierczak K.M."/>
            <person name="Andrzejewski T.M."/>
            <person name="Davidsen T.M."/>
            <person name="Wayne K.J."/>
            <person name="Tettelin H."/>
            <person name="Glass J.I."/>
            <person name="Rusch D."/>
            <person name="Podicherti R."/>
            <person name="Tsui H.-C.T."/>
            <person name="Winkler M.E."/>
        </authorList>
    </citation>
    <scope>NUCLEOTIDE SEQUENCE</scope>
</reference>
<sequence>MTSPSSKHKPYTTGARPSATASKANVHMSGGGWVRTITTAAGATRAEKEAAYAWAGNDNTSADPEVLVAFRGSGSIQGFYTYCYWVAAPSAGTRVALTVHMHFSEPVTITGTPTVTITNDQLGSGGGGTQATLTASYTSLHANKHRAYFTTPVPGNNHLKQGDVLRLAANCISLAGGTIKDEGTSTNTLITSLADVGYNGRPNTNGTQAATSTGTTPVAETDGPRIIVAA</sequence>
<dbReference type="EMBL" id="UINC01006523">
    <property type="protein sequence ID" value="SVA28037.1"/>
    <property type="molecule type" value="Genomic_DNA"/>
</dbReference>
<feature type="compositionally biased region" description="Polar residues" evidence="1">
    <location>
        <begin position="201"/>
        <end position="218"/>
    </location>
</feature>
<feature type="region of interest" description="Disordered" evidence="1">
    <location>
        <begin position="1"/>
        <end position="26"/>
    </location>
</feature>
<proteinExistence type="predicted"/>
<gene>
    <name evidence="2" type="ORF">METZ01_LOCUS80891</name>
</gene>
<protein>
    <submittedName>
        <fullName evidence="2">Uncharacterized protein</fullName>
    </submittedName>
</protein>
<organism evidence="2">
    <name type="scientific">marine metagenome</name>
    <dbReference type="NCBI Taxonomy" id="408172"/>
    <lineage>
        <taxon>unclassified sequences</taxon>
        <taxon>metagenomes</taxon>
        <taxon>ecological metagenomes</taxon>
    </lineage>
</organism>
<dbReference type="AlphaFoldDB" id="A0A381UL28"/>
<evidence type="ECO:0000313" key="2">
    <source>
        <dbReference type="EMBL" id="SVA28037.1"/>
    </source>
</evidence>
<feature type="region of interest" description="Disordered" evidence="1">
    <location>
        <begin position="199"/>
        <end position="219"/>
    </location>
</feature>
<name>A0A381UL28_9ZZZZ</name>
<feature type="compositionally biased region" description="Basic residues" evidence="1">
    <location>
        <begin position="1"/>
        <end position="10"/>
    </location>
</feature>
<accession>A0A381UL28</accession>